<dbReference type="Pfam" id="PF08281">
    <property type="entry name" value="Sigma70_r4_2"/>
    <property type="match status" value="1"/>
</dbReference>
<dbReference type="GO" id="GO:0006352">
    <property type="term" value="P:DNA-templated transcription initiation"/>
    <property type="evidence" value="ECO:0007669"/>
    <property type="project" value="InterPro"/>
</dbReference>
<dbReference type="GO" id="GO:0016987">
    <property type="term" value="F:sigma factor activity"/>
    <property type="evidence" value="ECO:0007669"/>
    <property type="project" value="UniProtKB-KW"/>
</dbReference>
<comment type="similarity">
    <text evidence="1">Belongs to the sigma-70 factor family. ECF subfamily.</text>
</comment>
<sequence length="202" mass="21825">MIMVASSSDTGAAGRPHDEDDLLLARVAAGDAAAFGRLVDRHGERALAVATRMLGSRADAEDAVQDVFTRLWAGAAARWRPGGARFGTWLWRAVANRCLDQLRRPRMGELTDAIDPPDPSPGALERLERDRVLRQVTDAIQTLPERQRMAIALVYDAGLNGAEAAEAMGVSAGAMEQLLVRARRSLRTGLRPLMDEEDKGGA</sequence>
<dbReference type="PATRIC" id="fig|1110502.3.peg.4997"/>
<feature type="domain" description="RNA polymerase sigma-70 region 2" evidence="6">
    <location>
        <begin position="38"/>
        <end position="104"/>
    </location>
</feature>
<dbReference type="Proteomes" id="UP000005258">
    <property type="component" value="Plasmid pTM3"/>
</dbReference>
<keyword evidence="2" id="KW-0805">Transcription regulation</keyword>
<dbReference type="InterPro" id="IPR039425">
    <property type="entry name" value="RNA_pol_sigma-70-like"/>
</dbReference>
<dbReference type="Gene3D" id="1.10.1740.10">
    <property type="match status" value="1"/>
</dbReference>
<evidence type="ECO:0000256" key="4">
    <source>
        <dbReference type="ARBA" id="ARBA00023125"/>
    </source>
</evidence>
<dbReference type="Pfam" id="PF04542">
    <property type="entry name" value="Sigma70_r2"/>
    <property type="match status" value="1"/>
</dbReference>
<dbReference type="InterPro" id="IPR013324">
    <property type="entry name" value="RNA_pol_sigma_r3/r4-like"/>
</dbReference>
<dbReference type="InterPro" id="IPR013249">
    <property type="entry name" value="RNA_pol_sigma70_r4_t2"/>
</dbReference>
<evidence type="ECO:0000256" key="5">
    <source>
        <dbReference type="ARBA" id="ARBA00023163"/>
    </source>
</evidence>
<keyword evidence="8" id="KW-0614">Plasmid</keyword>
<evidence type="ECO:0000256" key="2">
    <source>
        <dbReference type="ARBA" id="ARBA00023015"/>
    </source>
</evidence>
<name>I3TVF6_TISMK</name>
<dbReference type="InterPro" id="IPR014284">
    <property type="entry name" value="RNA_pol_sigma-70_dom"/>
</dbReference>
<evidence type="ECO:0000313" key="9">
    <source>
        <dbReference type="Proteomes" id="UP000005258"/>
    </source>
</evidence>
<dbReference type="EMBL" id="CP003239">
    <property type="protein sequence ID" value="AFK56744.1"/>
    <property type="molecule type" value="Genomic_DNA"/>
</dbReference>
<dbReference type="CDD" id="cd06171">
    <property type="entry name" value="Sigma70_r4"/>
    <property type="match status" value="1"/>
</dbReference>
<keyword evidence="5" id="KW-0804">Transcription</keyword>
<feature type="domain" description="RNA polymerase sigma factor 70 region 4 type 2" evidence="7">
    <location>
        <begin position="134"/>
        <end position="186"/>
    </location>
</feature>
<evidence type="ECO:0000259" key="6">
    <source>
        <dbReference type="Pfam" id="PF04542"/>
    </source>
</evidence>
<proteinExistence type="inferred from homology"/>
<dbReference type="GO" id="GO:0003677">
    <property type="term" value="F:DNA binding"/>
    <property type="evidence" value="ECO:0007669"/>
    <property type="project" value="UniProtKB-KW"/>
</dbReference>
<keyword evidence="3" id="KW-0731">Sigma factor</keyword>
<dbReference type="InterPro" id="IPR013325">
    <property type="entry name" value="RNA_pol_sigma_r2"/>
</dbReference>
<dbReference type="AlphaFoldDB" id="I3TVF6"/>
<dbReference type="PANTHER" id="PTHR43133">
    <property type="entry name" value="RNA POLYMERASE ECF-TYPE SIGMA FACTO"/>
    <property type="match status" value="1"/>
</dbReference>
<keyword evidence="9" id="KW-1185">Reference proteome</keyword>
<evidence type="ECO:0000313" key="8">
    <source>
        <dbReference type="EMBL" id="AFK56744.1"/>
    </source>
</evidence>
<dbReference type="SUPFAM" id="SSF88946">
    <property type="entry name" value="Sigma2 domain of RNA polymerase sigma factors"/>
    <property type="match status" value="1"/>
</dbReference>
<geneLocation type="plasmid" evidence="8 9">
    <name>pTM3</name>
</geneLocation>
<keyword evidence="4" id="KW-0238">DNA-binding</keyword>
<organism evidence="8 9">
    <name type="scientific">Tistrella mobilis (strain KA081020-065)</name>
    <dbReference type="NCBI Taxonomy" id="1110502"/>
    <lineage>
        <taxon>Bacteria</taxon>
        <taxon>Pseudomonadati</taxon>
        <taxon>Pseudomonadota</taxon>
        <taxon>Alphaproteobacteria</taxon>
        <taxon>Geminicoccales</taxon>
        <taxon>Geminicoccaceae</taxon>
        <taxon>Tistrella</taxon>
    </lineage>
</organism>
<dbReference type="InterPro" id="IPR007627">
    <property type="entry name" value="RNA_pol_sigma70_r2"/>
</dbReference>
<evidence type="ECO:0000256" key="1">
    <source>
        <dbReference type="ARBA" id="ARBA00010641"/>
    </source>
</evidence>
<dbReference type="SUPFAM" id="SSF88659">
    <property type="entry name" value="Sigma3 and sigma4 domains of RNA polymerase sigma factors"/>
    <property type="match status" value="1"/>
</dbReference>
<dbReference type="InterPro" id="IPR036388">
    <property type="entry name" value="WH-like_DNA-bd_sf"/>
</dbReference>
<gene>
    <name evidence="8" type="primary">sigW</name>
    <name evidence="8" type="ordered locus">TMO_c0134</name>
</gene>
<accession>I3TVF6</accession>
<dbReference type="HOGENOM" id="CLU_047691_3_0_5"/>
<evidence type="ECO:0000256" key="3">
    <source>
        <dbReference type="ARBA" id="ARBA00023082"/>
    </source>
</evidence>
<protein>
    <submittedName>
        <fullName evidence="8">RNA polymerase sigma factor</fullName>
    </submittedName>
</protein>
<dbReference type="NCBIfam" id="TIGR02937">
    <property type="entry name" value="sigma70-ECF"/>
    <property type="match status" value="1"/>
</dbReference>
<reference evidence="8 9" key="1">
    <citation type="journal article" date="2012" name="J. Am. Chem. Soc.">
        <title>Bacterial biosynthesis and maturation of the didemnin anti-cancer agents.</title>
        <authorList>
            <person name="Xu Y."/>
            <person name="Kersten R.D."/>
            <person name="Nam S.J."/>
            <person name="Lu L."/>
            <person name="Al-Suwailem A.M."/>
            <person name="Zheng H."/>
            <person name="Fenical W."/>
            <person name="Dorrestein P.C."/>
            <person name="Moore B.S."/>
            <person name="Qian P.Y."/>
        </authorList>
    </citation>
    <scope>NUCLEOTIDE SEQUENCE [LARGE SCALE GENOMIC DNA]</scope>
    <source>
        <strain evidence="8 9">KA081020-065</strain>
    </source>
</reference>
<dbReference type="Gene3D" id="1.10.10.10">
    <property type="entry name" value="Winged helix-like DNA-binding domain superfamily/Winged helix DNA-binding domain"/>
    <property type="match status" value="1"/>
</dbReference>
<evidence type="ECO:0000259" key="7">
    <source>
        <dbReference type="Pfam" id="PF08281"/>
    </source>
</evidence>
<dbReference type="PANTHER" id="PTHR43133:SF8">
    <property type="entry name" value="RNA POLYMERASE SIGMA FACTOR HI_1459-RELATED"/>
    <property type="match status" value="1"/>
</dbReference>
<dbReference type="KEGG" id="tmo:TMO_c0134"/>